<keyword evidence="3" id="KW-1185">Reference proteome</keyword>
<evidence type="ECO:0000313" key="2">
    <source>
        <dbReference type="EMBL" id="CAF1068438.1"/>
    </source>
</evidence>
<proteinExistence type="predicted"/>
<gene>
    <name evidence="2" type="ORF">OXX778_LOCUS19615</name>
</gene>
<protein>
    <recommendedName>
        <fullName evidence="1">GIY-YIG domain-containing protein</fullName>
    </recommendedName>
</protein>
<dbReference type="PROSITE" id="PS50164">
    <property type="entry name" value="GIY_YIG"/>
    <property type="match status" value="1"/>
</dbReference>
<feature type="domain" description="GIY-YIG" evidence="1">
    <location>
        <begin position="61"/>
        <end position="107"/>
    </location>
</feature>
<dbReference type="InterPro" id="IPR035901">
    <property type="entry name" value="GIY-YIG_endonuc_sf"/>
</dbReference>
<dbReference type="EMBL" id="CAJNOC010006041">
    <property type="protein sequence ID" value="CAF1068438.1"/>
    <property type="molecule type" value="Genomic_DNA"/>
</dbReference>
<evidence type="ECO:0000259" key="1">
    <source>
        <dbReference type="PROSITE" id="PS50164"/>
    </source>
</evidence>
<name>A0A814LP40_9BILA</name>
<dbReference type="Pfam" id="PF01541">
    <property type="entry name" value="GIY-YIG"/>
    <property type="match status" value="1"/>
</dbReference>
<dbReference type="InterPro" id="IPR000305">
    <property type="entry name" value="GIY-YIG_endonuc"/>
</dbReference>
<dbReference type="Gene3D" id="3.40.1440.10">
    <property type="entry name" value="GIY-YIG endonuclease"/>
    <property type="match status" value="1"/>
</dbReference>
<reference evidence="2" key="1">
    <citation type="submission" date="2021-02" db="EMBL/GenBank/DDBJ databases">
        <authorList>
            <person name="Nowell W R."/>
        </authorList>
    </citation>
    <scope>NUCLEOTIDE SEQUENCE</scope>
    <source>
        <strain evidence="2">Ploen Becks lab</strain>
    </source>
</reference>
<comment type="caution">
    <text evidence="2">The sequence shown here is derived from an EMBL/GenBank/DDBJ whole genome shotgun (WGS) entry which is preliminary data.</text>
</comment>
<feature type="non-terminal residue" evidence="2">
    <location>
        <position position="107"/>
    </location>
</feature>
<dbReference type="AlphaFoldDB" id="A0A814LP40"/>
<dbReference type="SUPFAM" id="SSF82771">
    <property type="entry name" value="GIY-YIG endonuclease"/>
    <property type="match status" value="1"/>
</dbReference>
<evidence type="ECO:0000313" key="3">
    <source>
        <dbReference type="Proteomes" id="UP000663879"/>
    </source>
</evidence>
<organism evidence="2 3">
    <name type="scientific">Brachionus calyciflorus</name>
    <dbReference type="NCBI Taxonomy" id="104777"/>
    <lineage>
        <taxon>Eukaryota</taxon>
        <taxon>Metazoa</taxon>
        <taxon>Spiralia</taxon>
        <taxon>Gnathifera</taxon>
        <taxon>Rotifera</taxon>
        <taxon>Eurotatoria</taxon>
        <taxon>Monogononta</taxon>
        <taxon>Pseudotrocha</taxon>
        <taxon>Ploima</taxon>
        <taxon>Brachionidae</taxon>
        <taxon>Brachionus</taxon>
    </lineage>
</organism>
<accession>A0A814LP40</accession>
<sequence>MQHNLSSILVHNFPFPRLDSFKYKKCNNVNCLICRFGKEEDRIFLNEDFSLPIVSDSNCESNNCVYILKCSKYEYFYIGQTNLFKRRFMEHINSILKFKWFNSNNST</sequence>
<dbReference type="Proteomes" id="UP000663879">
    <property type="component" value="Unassembled WGS sequence"/>
</dbReference>